<evidence type="ECO:0000313" key="2">
    <source>
        <dbReference type="EMBL" id="KAJ8488036.1"/>
    </source>
</evidence>
<evidence type="ECO:0000256" key="1">
    <source>
        <dbReference type="SAM" id="MobiDB-lite"/>
    </source>
</evidence>
<protein>
    <submittedName>
        <fullName evidence="2">Uncharacterized protein</fullName>
    </submittedName>
</protein>
<feature type="compositionally biased region" description="Basic and acidic residues" evidence="1">
    <location>
        <begin position="379"/>
        <end position="391"/>
    </location>
</feature>
<dbReference type="Proteomes" id="UP001215151">
    <property type="component" value="Unassembled WGS sequence"/>
</dbReference>
<evidence type="ECO:0000313" key="3">
    <source>
        <dbReference type="Proteomes" id="UP001215151"/>
    </source>
</evidence>
<accession>A0AAD7TZD0</accession>
<sequence length="691" mass="79515">MNNSPHLPKAISPNAKSERIGWTDALAAAVTKDRLWFVTTPNMDYVPDPPAGILEVIMREDFRYGVVDPIQWPQVYTPGYEYLCAIMRPKPDSPELGALWWTPREEKHFEMLEGTTVKTLGLLKPYSISPLLGLLDRMSALIRGLERDRRDIVSSRLLDLDCKMRHAGDRLRSFPCTFRDAAMQVRLAQRYWLMCRAYLDYYGTYMGSRTRNSPVNTGLMGAFTTDPGVVQNLFEAGIPVWWLRQDTALLERVRVVRFTKLEHPDDICVATGPDNGYVLHRGLISAKHFDIIAHAGHTYRDVSRAPLLVVESRGGYPPPLSQQQYKQAVGVLRSEGGGSESASIDGETGRTQRDDQNTSRGGGHIRGGSRAQPQTRAGKPYERKTARVRPDRSTNKFLEIEHEWQPPAIPPWRAAMDAVDRARVGRPTVPSWSYWVPDPGLFLRAHRERAERYVMTWLRVRSGWMYMLRLKDAEVTAIPTQWWRDFLYGETGRQDRDETTRNAQRARQIMHVFRHAFDVEDVDMDPSVPPVWFNRRYPSIPASVYPKIIWEIHELGFRQELLALDRLLVPMRDQGQLEDKEERREDLLERVFPDRSLYCVRQLPERDTGGLGALLPHARVSSLEAFRRVLSRWPKCPQSIYKSGPIATNMSAEEIVQREEELARFYIQTFYDESGRAPIVPRAFPWTEDLT</sequence>
<name>A0AAD7TZD0_9APHY</name>
<feature type="compositionally biased region" description="Basic and acidic residues" evidence="1">
    <location>
        <begin position="347"/>
        <end position="357"/>
    </location>
</feature>
<comment type="caution">
    <text evidence="2">The sequence shown here is derived from an EMBL/GenBank/DDBJ whole genome shotgun (WGS) entry which is preliminary data.</text>
</comment>
<proteinExistence type="predicted"/>
<reference evidence="2" key="1">
    <citation type="submission" date="2022-11" db="EMBL/GenBank/DDBJ databases">
        <title>Genome Sequence of Cubamyces cubensis.</title>
        <authorList>
            <person name="Buettner E."/>
        </authorList>
    </citation>
    <scope>NUCLEOTIDE SEQUENCE</scope>
    <source>
        <strain evidence="2">MPL-01</strain>
    </source>
</reference>
<organism evidence="2 3">
    <name type="scientific">Trametes cubensis</name>
    <dbReference type="NCBI Taxonomy" id="1111947"/>
    <lineage>
        <taxon>Eukaryota</taxon>
        <taxon>Fungi</taxon>
        <taxon>Dikarya</taxon>
        <taxon>Basidiomycota</taxon>
        <taxon>Agaricomycotina</taxon>
        <taxon>Agaricomycetes</taxon>
        <taxon>Polyporales</taxon>
        <taxon>Polyporaceae</taxon>
        <taxon>Trametes</taxon>
    </lineage>
</organism>
<feature type="region of interest" description="Disordered" evidence="1">
    <location>
        <begin position="334"/>
        <end position="391"/>
    </location>
</feature>
<gene>
    <name evidence="2" type="ORF">ONZ51_g3829</name>
</gene>
<dbReference type="EMBL" id="JAPEVG010000069">
    <property type="protein sequence ID" value="KAJ8488036.1"/>
    <property type="molecule type" value="Genomic_DNA"/>
</dbReference>
<dbReference type="AlphaFoldDB" id="A0AAD7TZD0"/>
<keyword evidence="3" id="KW-1185">Reference proteome</keyword>